<dbReference type="Pfam" id="PF25297">
    <property type="entry name" value="DUF7878"/>
    <property type="match status" value="1"/>
</dbReference>
<dbReference type="OrthoDB" id="2356865at2"/>
<comment type="caution">
    <text evidence="2">The sequence shown here is derived from an EMBL/GenBank/DDBJ whole genome shotgun (WGS) entry which is preliminary data.</text>
</comment>
<dbReference type="InterPro" id="IPR057200">
    <property type="entry name" value="DUF7878"/>
</dbReference>
<organism evidence="2 3">
    <name type="scientific">Lysinibacillus halotolerans</name>
    <dbReference type="NCBI Taxonomy" id="1368476"/>
    <lineage>
        <taxon>Bacteria</taxon>
        <taxon>Bacillati</taxon>
        <taxon>Bacillota</taxon>
        <taxon>Bacilli</taxon>
        <taxon>Bacillales</taxon>
        <taxon>Bacillaceae</taxon>
        <taxon>Lysinibacillus</taxon>
    </lineage>
</organism>
<dbReference type="RefSeq" id="WP_122972615.1">
    <property type="nucleotide sequence ID" value="NZ_RHLQ01000031.1"/>
</dbReference>
<reference evidence="2 3" key="1">
    <citation type="journal article" date="2014" name="Int. J. Syst. Evol. Microbiol.">
        <title>Lysinibacillus halotolerans sp. nov., isolated from saline-alkaline soil.</title>
        <authorList>
            <person name="Kong D."/>
            <person name="Wang Y."/>
            <person name="Zhao B."/>
            <person name="Li Y."/>
            <person name="Song J."/>
            <person name="Zhai Y."/>
            <person name="Zhang C."/>
            <person name="Wang H."/>
            <person name="Chen X."/>
            <person name="Zhao B."/>
            <person name="Ruan Z."/>
        </authorList>
    </citation>
    <scope>NUCLEOTIDE SEQUENCE [LARGE SCALE GENOMIC DNA]</scope>
    <source>
        <strain evidence="2 3">MCCC 1A12703</strain>
    </source>
</reference>
<proteinExistence type="predicted"/>
<accession>A0A3M8H6T4</accession>
<evidence type="ECO:0000259" key="1">
    <source>
        <dbReference type="Pfam" id="PF25297"/>
    </source>
</evidence>
<dbReference type="EMBL" id="RHLQ01000031">
    <property type="protein sequence ID" value="RNC98093.1"/>
    <property type="molecule type" value="Genomic_DNA"/>
</dbReference>
<dbReference type="AlphaFoldDB" id="A0A3M8H6T4"/>
<name>A0A3M8H6T4_9BACI</name>
<gene>
    <name evidence="2" type="ORF">EC501_12380</name>
</gene>
<evidence type="ECO:0000313" key="3">
    <source>
        <dbReference type="Proteomes" id="UP000279909"/>
    </source>
</evidence>
<feature type="domain" description="DUF7878" evidence="1">
    <location>
        <begin position="10"/>
        <end position="139"/>
    </location>
</feature>
<protein>
    <recommendedName>
        <fullName evidence="1">DUF7878 domain-containing protein</fullName>
    </recommendedName>
</protein>
<dbReference type="Proteomes" id="UP000279909">
    <property type="component" value="Unassembled WGS sequence"/>
</dbReference>
<evidence type="ECO:0000313" key="2">
    <source>
        <dbReference type="EMBL" id="RNC98093.1"/>
    </source>
</evidence>
<sequence length="158" mass="18702">MENSSNRISFHYEFISGKGAISNKDRRDVSVILTVEALFTIKINDAIYFEAELAILEFYKALFKWKETLTKENIKEFHYYTIEYDEYEDGALISLIPFSNKARIKSIWAQWEVSNVFDLDKAVQEFIALEGRLRKDIEQFYQIDLKEFIKHIPLPCIK</sequence>
<keyword evidence="3" id="KW-1185">Reference proteome</keyword>